<comment type="caution">
    <text evidence="1">The sequence shown here is derived from an EMBL/GenBank/DDBJ whole genome shotgun (WGS) entry which is preliminary data.</text>
</comment>
<protein>
    <submittedName>
        <fullName evidence="1">Uncharacterized protein</fullName>
    </submittedName>
</protein>
<dbReference type="OrthoDB" id="6506579at2759"/>
<keyword evidence="2" id="KW-1185">Reference proteome</keyword>
<dbReference type="AlphaFoldDB" id="A0A9J6GKL3"/>
<name>A0A9J6GKL3_HAELO</name>
<reference evidence="1 2" key="1">
    <citation type="journal article" date="2020" name="Cell">
        <title>Large-Scale Comparative Analyses of Tick Genomes Elucidate Their Genetic Diversity and Vector Capacities.</title>
        <authorList>
            <consortium name="Tick Genome and Microbiome Consortium (TIGMIC)"/>
            <person name="Jia N."/>
            <person name="Wang J."/>
            <person name="Shi W."/>
            <person name="Du L."/>
            <person name="Sun Y."/>
            <person name="Zhan W."/>
            <person name="Jiang J.F."/>
            <person name="Wang Q."/>
            <person name="Zhang B."/>
            <person name="Ji P."/>
            <person name="Bell-Sakyi L."/>
            <person name="Cui X.M."/>
            <person name="Yuan T.T."/>
            <person name="Jiang B.G."/>
            <person name="Yang W.F."/>
            <person name="Lam T.T."/>
            <person name="Chang Q.C."/>
            <person name="Ding S.J."/>
            <person name="Wang X.J."/>
            <person name="Zhu J.G."/>
            <person name="Ruan X.D."/>
            <person name="Zhao L."/>
            <person name="Wei J.T."/>
            <person name="Ye R.Z."/>
            <person name="Que T.C."/>
            <person name="Du C.H."/>
            <person name="Zhou Y.H."/>
            <person name="Cheng J.X."/>
            <person name="Dai P.F."/>
            <person name="Guo W.B."/>
            <person name="Han X.H."/>
            <person name="Huang E.J."/>
            <person name="Li L.F."/>
            <person name="Wei W."/>
            <person name="Gao Y.C."/>
            <person name="Liu J.Z."/>
            <person name="Shao H.Z."/>
            <person name="Wang X."/>
            <person name="Wang C.C."/>
            <person name="Yang T.C."/>
            <person name="Huo Q.B."/>
            <person name="Li W."/>
            <person name="Chen H.Y."/>
            <person name="Chen S.E."/>
            <person name="Zhou L.G."/>
            <person name="Ni X.B."/>
            <person name="Tian J.H."/>
            <person name="Sheng Y."/>
            <person name="Liu T."/>
            <person name="Pan Y.S."/>
            <person name="Xia L.Y."/>
            <person name="Li J."/>
            <person name="Zhao F."/>
            <person name="Cao W.C."/>
        </authorList>
    </citation>
    <scope>NUCLEOTIDE SEQUENCE [LARGE SCALE GENOMIC DNA]</scope>
    <source>
        <strain evidence="1">HaeL-2018</strain>
    </source>
</reference>
<dbReference type="VEuPathDB" id="VectorBase:HLOH_048351"/>
<sequence length="108" mass="11982">MPPPRHPYFNVWVPSDTLVDAIIDVAEAIVPTSDLYSVQHMSGLDFKIGVNSQASVRKLLDANILRIGSNLVTLVPANKQYVSIADFFCPLLLRTPTWRNLCNVTVDS</sequence>
<dbReference type="EMBL" id="JABSTR010000007">
    <property type="protein sequence ID" value="KAH9374948.1"/>
    <property type="molecule type" value="Genomic_DNA"/>
</dbReference>
<evidence type="ECO:0000313" key="1">
    <source>
        <dbReference type="EMBL" id="KAH9374948.1"/>
    </source>
</evidence>
<dbReference type="Proteomes" id="UP000821853">
    <property type="component" value="Chromosome 5"/>
</dbReference>
<proteinExistence type="predicted"/>
<organism evidence="1 2">
    <name type="scientific">Haemaphysalis longicornis</name>
    <name type="common">Bush tick</name>
    <dbReference type="NCBI Taxonomy" id="44386"/>
    <lineage>
        <taxon>Eukaryota</taxon>
        <taxon>Metazoa</taxon>
        <taxon>Ecdysozoa</taxon>
        <taxon>Arthropoda</taxon>
        <taxon>Chelicerata</taxon>
        <taxon>Arachnida</taxon>
        <taxon>Acari</taxon>
        <taxon>Parasitiformes</taxon>
        <taxon>Ixodida</taxon>
        <taxon>Ixodoidea</taxon>
        <taxon>Ixodidae</taxon>
        <taxon>Haemaphysalinae</taxon>
        <taxon>Haemaphysalis</taxon>
    </lineage>
</organism>
<accession>A0A9J6GKL3</accession>
<gene>
    <name evidence="1" type="ORF">HPB48_021905</name>
</gene>
<evidence type="ECO:0000313" key="2">
    <source>
        <dbReference type="Proteomes" id="UP000821853"/>
    </source>
</evidence>